<comment type="caution">
    <text evidence="1">The sequence shown here is derived from an EMBL/GenBank/DDBJ whole genome shotgun (WGS) entry which is preliminary data.</text>
</comment>
<name>W6T8Q3_9LACO</name>
<protein>
    <submittedName>
        <fullName evidence="1">Uncharacterized protein</fullName>
    </submittedName>
</protein>
<dbReference type="AlphaFoldDB" id="W6T8Q3"/>
<proteinExistence type="predicted"/>
<dbReference type="eggNOG" id="ENOG5033A44">
    <property type="taxonomic scope" value="Bacteria"/>
</dbReference>
<organism evidence="1 2">
    <name type="scientific">Lactiplantibacillus fabifermentans T30PCM01</name>
    <dbReference type="NCBI Taxonomy" id="1400520"/>
    <lineage>
        <taxon>Bacteria</taxon>
        <taxon>Bacillati</taxon>
        <taxon>Bacillota</taxon>
        <taxon>Bacilli</taxon>
        <taxon>Lactobacillales</taxon>
        <taxon>Lactobacillaceae</taxon>
        <taxon>Lactiplantibacillus</taxon>
    </lineage>
</organism>
<dbReference type="STRING" id="1400520.LFAB_05305"/>
<accession>W6T8Q3</accession>
<evidence type="ECO:0000313" key="2">
    <source>
        <dbReference type="Proteomes" id="UP000019247"/>
    </source>
</evidence>
<dbReference type="OrthoDB" id="2327795at2"/>
<dbReference type="PATRIC" id="fig|1400520.3.peg.1037"/>
<gene>
    <name evidence="1" type="ORF">LFAB_05305</name>
</gene>
<evidence type="ECO:0000313" key="1">
    <source>
        <dbReference type="EMBL" id="ETY74764.1"/>
    </source>
</evidence>
<sequence>MLKTSKSITLSGQSYISGTQVANYSANINSDSGSSNINSSVINQDIYDANKKEVRQDLADFTTAVYEVEDQMDSETTTTDSTKAAE</sequence>
<dbReference type="HOGENOM" id="CLU_186806_0_0_9"/>
<dbReference type="Proteomes" id="UP000019247">
    <property type="component" value="Unassembled WGS sequence"/>
</dbReference>
<reference evidence="1 2" key="1">
    <citation type="journal article" date="2014" name="Genome Announc.">
        <title>Genome Sequence of Lactobacillus fabifermentans Strain T30PCM01, Isolated from Fermenting Grape Marc.</title>
        <authorList>
            <person name="Treu L."/>
            <person name="Vendramin V."/>
            <person name="Bovo B."/>
            <person name="Giacomini A."/>
            <person name="Corich V."/>
            <person name="Campanaro S."/>
        </authorList>
    </citation>
    <scope>NUCLEOTIDE SEQUENCE [LARGE SCALE GENOMIC DNA]</scope>
    <source>
        <strain evidence="1 2">T30PCM01</strain>
    </source>
</reference>
<dbReference type="EMBL" id="AWWK01000025">
    <property type="protein sequence ID" value="ETY74764.1"/>
    <property type="molecule type" value="Genomic_DNA"/>
</dbReference>
<dbReference type="RefSeq" id="WP_051502039.1">
    <property type="nucleotide sequence ID" value="NZ_KK036478.1"/>
</dbReference>